<keyword evidence="9" id="KW-1185">Reference proteome</keyword>
<evidence type="ECO:0000313" key="8">
    <source>
        <dbReference type="EMBL" id="GGK06999.1"/>
    </source>
</evidence>
<dbReference type="InterPro" id="IPR036116">
    <property type="entry name" value="FN3_sf"/>
</dbReference>
<evidence type="ECO:0000256" key="2">
    <source>
        <dbReference type="ARBA" id="ARBA00023295"/>
    </source>
</evidence>
<feature type="domain" description="Fibronectin type-III" evidence="7">
    <location>
        <begin position="1134"/>
        <end position="1224"/>
    </location>
</feature>
<dbReference type="InterPro" id="IPR050964">
    <property type="entry name" value="Striated_Muscle_Regulatory"/>
</dbReference>
<keyword evidence="5" id="KW-0472">Membrane</keyword>
<accession>A0A8J3BE03</accession>
<dbReference type="CDD" id="cd00063">
    <property type="entry name" value="FN3"/>
    <property type="match status" value="9"/>
</dbReference>
<evidence type="ECO:0000256" key="6">
    <source>
        <dbReference type="SAM" id="SignalP"/>
    </source>
</evidence>
<evidence type="ECO:0000256" key="3">
    <source>
        <dbReference type="ARBA" id="ARBA00023326"/>
    </source>
</evidence>
<feature type="region of interest" description="Disordered" evidence="4">
    <location>
        <begin position="760"/>
        <end position="782"/>
    </location>
</feature>
<dbReference type="SUPFAM" id="SSF49265">
    <property type="entry name" value="Fibronectin type III"/>
    <property type="match status" value="5"/>
</dbReference>
<feature type="domain" description="Fibronectin type-III" evidence="7">
    <location>
        <begin position="752"/>
        <end position="851"/>
    </location>
</feature>
<dbReference type="RefSeq" id="WP_189171832.1">
    <property type="nucleotide sequence ID" value="NZ_BMQB01000011.1"/>
</dbReference>
<keyword evidence="3" id="KW-0624">Polysaccharide degradation</keyword>
<gene>
    <name evidence="8" type="ORF">GCM10010123_40970</name>
</gene>
<dbReference type="InterPro" id="IPR011042">
    <property type="entry name" value="6-blade_b-propeller_TolB-like"/>
</dbReference>
<dbReference type="SMART" id="SM00060">
    <property type="entry name" value="FN3"/>
    <property type="match status" value="9"/>
</dbReference>
<dbReference type="PANTHER" id="PTHR13817:SF73">
    <property type="entry name" value="FIBRONECTIN TYPE-III DOMAIN-CONTAINING PROTEIN"/>
    <property type="match status" value="1"/>
</dbReference>
<feature type="transmembrane region" description="Helical" evidence="5">
    <location>
        <begin position="1343"/>
        <end position="1366"/>
    </location>
</feature>
<feature type="domain" description="Fibronectin type-III" evidence="7">
    <location>
        <begin position="852"/>
        <end position="944"/>
    </location>
</feature>
<keyword evidence="5" id="KW-1133">Transmembrane helix</keyword>
<name>A0A8J3BE03_9ACTN</name>
<keyword evidence="2" id="KW-0378">Hydrolase</keyword>
<feature type="domain" description="Fibronectin type-III" evidence="7">
    <location>
        <begin position="659"/>
        <end position="751"/>
    </location>
</feature>
<dbReference type="PANTHER" id="PTHR13817">
    <property type="entry name" value="TITIN"/>
    <property type="match status" value="1"/>
</dbReference>
<feature type="compositionally biased region" description="Polar residues" evidence="4">
    <location>
        <begin position="760"/>
        <end position="781"/>
    </location>
</feature>
<keyword evidence="2" id="KW-0326">Glycosidase</keyword>
<comment type="caution">
    <text evidence="8">The sequence shown here is derived from an EMBL/GenBank/DDBJ whole genome shotgun (WGS) entry which is preliminary data.</text>
</comment>
<dbReference type="Gene3D" id="2.120.10.30">
    <property type="entry name" value="TolB, C-terminal domain"/>
    <property type="match status" value="2"/>
</dbReference>
<reference evidence="8" key="1">
    <citation type="journal article" date="2014" name="Int. J. Syst. Evol. Microbiol.">
        <title>Complete genome sequence of Corynebacterium casei LMG S-19264T (=DSM 44701T), isolated from a smear-ripened cheese.</title>
        <authorList>
            <consortium name="US DOE Joint Genome Institute (JGI-PGF)"/>
            <person name="Walter F."/>
            <person name="Albersmeier A."/>
            <person name="Kalinowski J."/>
            <person name="Ruckert C."/>
        </authorList>
    </citation>
    <scope>NUCLEOTIDE SEQUENCE</scope>
    <source>
        <strain evidence="8">JCM 3090</strain>
    </source>
</reference>
<evidence type="ECO:0000313" key="9">
    <source>
        <dbReference type="Proteomes" id="UP000649739"/>
    </source>
</evidence>
<feature type="domain" description="Fibronectin type-III" evidence="7">
    <location>
        <begin position="945"/>
        <end position="1043"/>
    </location>
</feature>
<evidence type="ECO:0000256" key="4">
    <source>
        <dbReference type="SAM" id="MobiDB-lite"/>
    </source>
</evidence>
<dbReference type="GO" id="GO:0000272">
    <property type="term" value="P:polysaccharide catabolic process"/>
    <property type="evidence" value="ECO:0007669"/>
    <property type="project" value="UniProtKB-KW"/>
</dbReference>
<evidence type="ECO:0000259" key="7">
    <source>
        <dbReference type="PROSITE" id="PS50853"/>
    </source>
</evidence>
<dbReference type="InterPro" id="IPR013783">
    <property type="entry name" value="Ig-like_fold"/>
</dbReference>
<feature type="signal peptide" evidence="6">
    <location>
        <begin position="1"/>
        <end position="34"/>
    </location>
</feature>
<dbReference type="EMBL" id="BMQB01000011">
    <property type="protein sequence ID" value="GGK06999.1"/>
    <property type="molecule type" value="Genomic_DNA"/>
</dbReference>
<dbReference type="PROSITE" id="PS50853">
    <property type="entry name" value="FN3"/>
    <property type="match status" value="9"/>
</dbReference>
<keyword evidence="5" id="KW-0812">Transmembrane</keyword>
<dbReference type="Gene3D" id="2.60.40.10">
    <property type="entry name" value="Immunoglobulins"/>
    <property type="match status" value="10"/>
</dbReference>
<keyword evidence="3" id="KW-0119">Carbohydrate metabolism</keyword>
<proteinExistence type="predicted"/>
<dbReference type="InterPro" id="IPR003961">
    <property type="entry name" value="FN3_dom"/>
</dbReference>
<dbReference type="Pfam" id="PF00041">
    <property type="entry name" value="fn3"/>
    <property type="match status" value="9"/>
</dbReference>
<sequence>MLRRRTPASSARARWAAFAAGLLLCLSGATGALAAPPSTSGVLEYVAGTGVTGNVVPGPLANSPMPSPMAPVFDSQGNMYITTYGTGNCYVLKVTPAQQMSIFAGTGVCANASAGPALSATLNKPTNLAVDSQDNVYVTEDVGNKVDKITQAGQLTPVAGNGTSAGSIVEGPATASPMRVSGLVFDSQDNFYIGDWVRGYIMKVDTSGNMTIVAGNGTTTVTPGPARQSGLRGPYGLALDSQGNLYSTDYYLHYVYKITPAGNLSIFAGNGGTTMSQNGPATSTSLYRPWDVDVDASDNVYVTLSGTPAIVGITPGGTLSVVAGTGVSGTAVPGPATASPLRSTVYLTVRGTDIYFGDLTGNRILRVVAGNPPDAPTGLQGTPGNGSAALSFTAPVNTGSGPITGYQVSTDNGSTWQTLNTSGTAPVTGTVSGLSNGTSYTIRVRAVNSAGAGPASVADVVALPVLAPGAPTGLQVTAGNRTAGVSFTPPADNGGAAITSYEVSTDDGSTWGPLTTSGTNPVTGTVSNLTNNVQYTVRVRAVNSAGAGTQSGNATVTPLPGAPGAPGTVTATRGNASASLSFAPPADDGGSAITSYEVSTDDGTTWGPLSTTGTNPLTGTVSGLNNGTTYTVRVRAANSAGPGTASASTTVTPATTPAAPTGLSLGSLNGGATISFTPAADGGSAITGYEVSTDNGSTWATLTTAAGTGGTRTATVTGLTNGNQYQVRVRAVNAVGNGTATAASAVTPAPVAPAAPTGLSATPRNGGANLTLTPPNDTGGSPVTGYEYSVDGGTTWQTLTTAAGTGGTRMAVISGLQNAQQYTVTVRARNVVGPSVASTGTQVTPAAVVPDAPTGLSAERGAASAVLTFTPPADNGGSAITSYQYSTNGGSTWQTLATSAGTGGIRTGTVTGLSNGTTYTVTVRAVNAVGGGAASGSAAVTPATVPGAPTSLVVDAHHESLTLTFQPPGSTGGDALTGYQYSLDDGQTWATLPTAGGTGGARVGTVTNLVNGTTYTVRVRAVNSVGTGAQSAAEPGTPATTPDAPGGVSAVAGNAQATLTFMPATAVGSPVTSYEYSLDGFTWQTAATQAGTGGTRTMVVPGLVNGTGYDIRVRGVNAQGGGTASAPVAVVPGTPEAPSGVTAVAGTSSATVTWTAPADNGLPITKYVVTAAPGPATCVTDGATSCVIGGIAGTAYTYTVVAYAGNLLSPPSSASTAVTLIAPPVSTAPPVTSLLLTTEGGDISTAEPGEEIVLLGEGFAPYSTITVTLYSDPVVLGTAVADANGRFRKAFQIPDNLPPGDHTFVAAGVDADGNPHYMKLEISVPAAGNGSTGGLPVTGPGTAAVLALTGAGALLAGAGLLAMGWWRRRTEPAA</sequence>
<organism evidence="8 9">
    <name type="scientific">Pilimelia anulata</name>
    <dbReference type="NCBI Taxonomy" id="53371"/>
    <lineage>
        <taxon>Bacteria</taxon>
        <taxon>Bacillati</taxon>
        <taxon>Actinomycetota</taxon>
        <taxon>Actinomycetes</taxon>
        <taxon>Micromonosporales</taxon>
        <taxon>Micromonosporaceae</taxon>
        <taxon>Pilimelia</taxon>
    </lineage>
</organism>
<protein>
    <recommendedName>
        <fullName evidence="7">Fibronectin type-III domain-containing protein</fullName>
    </recommendedName>
</protein>
<evidence type="ECO:0000256" key="1">
    <source>
        <dbReference type="ARBA" id="ARBA00022737"/>
    </source>
</evidence>
<feature type="domain" description="Fibronectin type-III" evidence="7">
    <location>
        <begin position="1044"/>
        <end position="1133"/>
    </location>
</feature>
<dbReference type="SUPFAM" id="SSF63829">
    <property type="entry name" value="Calcium-dependent phosphotriesterase"/>
    <property type="match status" value="1"/>
</dbReference>
<dbReference type="Proteomes" id="UP000649739">
    <property type="component" value="Unassembled WGS sequence"/>
</dbReference>
<dbReference type="GO" id="GO:0016798">
    <property type="term" value="F:hydrolase activity, acting on glycosyl bonds"/>
    <property type="evidence" value="ECO:0007669"/>
    <property type="project" value="UniProtKB-KW"/>
</dbReference>
<feature type="chain" id="PRO_5035228897" description="Fibronectin type-III domain-containing protein" evidence="6">
    <location>
        <begin position="35"/>
        <end position="1374"/>
    </location>
</feature>
<keyword evidence="1" id="KW-0677">Repeat</keyword>
<feature type="domain" description="Fibronectin type-III" evidence="7">
    <location>
        <begin position="467"/>
        <end position="561"/>
    </location>
</feature>
<evidence type="ECO:0000256" key="5">
    <source>
        <dbReference type="SAM" id="Phobius"/>
    </source>
</evidence>
<feature type="domain" description="Fibronectin type-III" evidence="7">
    <location>
        <begin position="562"/>
        <end position="658"/>
    </location>
</feature>
<keyword evidence="6" id="KW-0732">Signal</keyword>
<reference evidence="8" key="2">
    <citation type="submission" date="2020-09" db="EMBL/GenBank/DDBJ databases">
        <authorList>
            <person name="Sun Q."/>
            <person name="Ohkuma M."/>
        </authorList>
    </citation>
    <scope>NUCLEOTIDE SEQUENCE</scope>
    <source>
        <strain evidence="8">JCM 3090</strain>
    </source>
</reference>
<feature type="domain" description="Fibronectin type-III" evidence="7">
    <location>
        <begin position="372"/>
        <end position="466"/>
    </location>
</feature>